<feature type="domain" description="T-SNARE coiled-coil homology" evidence="8">
    <location>
        <begin position="452"/>
        <end position="514"/>
    </location>
</feature>
<dbReference type="InterPro" id="IPR004090">
    <property type="entry name" value="Chemotax_Me-accpt_rcpt"/>
</dbReference>
<evidence type="ECO:0000259" key="8">
    <source>
        <dbReference type="PROSITE" id="PS50192"/>
    </source>
</evidence>
<dbReference type="PROSITE" id="PS50192">
    <property type="entry name" value="T_SNARE"/>
    <property type="match status" value="1"/>
</dbReference>
<evidence type="ECO:0000259" key="7">
    <source>
        <dbReference type="PROSITE" id="PS50111"/>
    </source>
</evidence>
<evidence type="ECO:0000256" key="3">
    <source>
        <dbReference type="ARBA" id="ARBA00023224"/>
    </source>
</evidence>
<keyword evidence="6" id="KW-1133">Transmembrane helix</keyword>
<dbReference type="PRINTS" id="PR00260">
    <property type="entry name" value="CHEMTRNSDUCR"/>
</dbReference>
<organism evidence="9 10">
    <name type="scientific">Pleomorphomonas diazotrophica</name>
    <dbReference type="NCBI Taxonomy" id="1166257"/>
    <lineage>
        <taxon>Bacteria</taxon>
        <taxon>Pseudomonadati</taxon>
        <taxon>Pseudomonadota</taxon>
        <taxon>Alphaproteobacteria</taxon>
        <taxon>Hyphomicrobiales</taxon>
        <taxon>Pleomorphomonadaceae</taxon>
        <taxon>Pleomorphomonas</taxon>
    </lineage>
</organism>
<evidence type="ECO:0000256" key="2">
    <source>
        <dbReference type="ARBA" id="ARBA00022519"/>
    </source>
</evidence>
<evidence type="ECO:0000256" key="6">
    <source>
        <dbReference type="SAM" id="Phobius"/>
    </source>
</evidence>
<keyword evidence="10" id="KW-1185">Reference proteome</keyword>
<evidence type="ECO:0000313" key="10">
    <source>
        <dbReference type="Proteomes" id="UP000233491"/>
    </source>
</evidence>
<dbReference type="Gene3D" id="6.10.340.10">
    <property type="match status" value="1"/>
</dbReference>
<keyword evidence="2" id="KW-0997">Cell inner membrane</keyword>
<reference evidence="9 10" key="1">
    <citation type="submission" date="2017-12" db="EMBL/GenBank/DDBJ databases">
        <title>Anaerobic carbon monoxide metabolism by Pleomorphomonas carboxyditropha sp. nov., a new mesophilic hydrogenogenic carboxidotroph.</title>
        <authorList>
            <person name="Esquivel-Elizondo S."/>
            <person name="Krajmalnik-Brown R."/>
        </authorList>
    </citation>
    <scope>NUCLEOTIDE SEQUENCE [LARGE SCALE GENOMIC DNA]</scope>
    <source>
        <strain evidence="9 10">R5-392</strain>
    </source>
</reference>
<dbReference type="EMBL" id="PJNW01000012">
    <property type="protein sequence ID" value="PKR88310.1"/>
    <property type="molecule type" value="Genomic_DNA"/>
</dbReference>
<dbReference type="Pfam" id="PF00015">
    <property type="entry name" value="MCPsignal"/>
    <property type="match status" value="1"/>
</dbReference>
<dbReference type="GO" id="GO:0005886">
    <property type="term" value="C:plasma membrane"/>
    <property type="evidence" value="ECO:0007669"/>
    <property type="project" value="UniProtKB-SubCell"/>
</dbReference>
<dbReference type="InterPro" id="IPR024478">
    <property type="entry name" value="HlyB_4HB_MCP"/>
</dbReference>
<evidence type="ECO:0000313" key="9">
    <source>
        <dbReference type="EMBL" id="PKR88310.1"/>
    </source>
</evidence>
<proteinExistence type="inferred from homology"/>
<dbReference type="GO" id="GO:0007165">
    <property type="term" value="P:signal transduction"/>
    <property type="evidence" value="ECO:0007669"/>
    <property type="project" value="UniProtKB-KW"/>
</dbReference>
<evidence type="ECO:0000256" key="5">
    <source>
        <dbReference type="PROSITE-ProRule" id="PRU00284"/>
    </source>
</evidence>
<name>A0A1I4UPS3_9HYPH</name>
<dbReference type="OrthoDB" id="8432247at2"/>
<dbReference type="InterPro" id="IPR004089">
    <property type="entry name" value="MCPsignal_dom"/>
</dbReference>
<evidence type="ECO:0000256" key="1">
    <source>
        <dbReference type="ARBA" id="ARBA00004429"/>
    </source>
</evidence>
<keyword evidence="6" id="KW-0812">Transmembrane</keyword>
<sequence>MDRIKIASRLYAGFALVTLMLIAVSVVGYIYLTASATYTRESVRVLSQTIAMESALKQIAMGRAGFYEAVAQPAHQVELFGRMDEAFSAAEAKLDGVSQSTRDPGRKAKAAELENSLKSYHAGVMTLAGQIKSGDTAASGSNLRAELAATYAVIEKLGAEMSDAYGKRGEQMGQDSAAGAERGVAIELSVSVAAVLAALAVAIVSALSVTRPLAAAIGSVLALGRGEKQTPVAIATRRDEFGVLGGALEQWRHSLINEDQARAEQQAREVAERDHMTRRQKLADQFVSEMQELAANFAQSSEEIADSARSLSATAEETARQAQAVAAAAEQAASNVQTVAASSEEMAASVHEISQRVDHSAEVAELAFGEAQASNERISTLAASAAAIGDVVNIIRGIAEQTNLLALNATIEAARAGEAGKGFAVVAAEVKQLADQTSKATGDIEAKVAEIQESTGNTVHSITSIVKTITNIKEVASAIAGAVEEQGAATSEIATNCQQAATGTTQVTQNITGVGQAAEMTGAASTQLMNLSTGLSSKAKGLQSVVETFVARFAAA</sequence>
<dbReference type="RefSeq" id="WP_101290154.1">
    <property type="nucleotide sequence ID" value="NZ_FOUQ01000008.1"/>
</dbReference>
<gene>
    <name evidence="9" type="ORF">CXZ10_14905</name>
</gene>
<dbReference type="PANTHER" id="PTHR32089">
    <property type="entry name" value="METHYL-ACCEPTING CHEMOTAXIS PROTEIN MCPB"/>
    <property type="match status" value="1"/>
</dbReference>
<comment type="caution">
    <text evidence="9">The sequence shown here is derived from an EMBL/GenBank/DDBJ whole genome shotgun (WGS) entry which is preliminary data.</text>
</comment>
<dbReference type="AlphaFoldDB" id="A0A1I4UPS3"/>
<keyword evidence="6" id="KW-0472">Membrane</keyword>
<dbReference type="GO" id="GO:0006935">
    <property type="term" value="P:chemotaxis"/>
    <property type="evidence" value="ECO:0007669"/>
    <property type="project" value="InterPro"/>
</dbReference>
<dbReference type="SUPFAM" id="SSF58104">
    <property type="entry name" value="Methyl-accepting chemotaxis protein (MCP) signaling domain"/>
    <property type="match status" value="1"/>
</dbReference>
<feature type="domain" description="Methyl-accepting transducer" evidence="7">
    <location>
        <begin position="300"/>
        <end position="529"/>
    </location>
</feature>
<keyword evidence="2" id="KW-1003">Cell membrane</keyword>
<dbReference type="Pfam" id="PF12729">
    <property type="entry name" value="4HB_MCP_1"/>
    <property type="match status" value="1"/>
</dbReference>
<comment type="similarity">
    <text evidence="4">Belongs to the methyl-accepting chemotaxis (MCP) protein family.</text>
</comment>
<dbReference type="InterPro" id="IPR000727">
    <property type="entry name" value="T_SNARE_dom"/>
</dbReference>
<dbReference type="PROSITE" id="PS50111">
    <property type="entry name" value="CHEMOTAXIS_TRANSDUC_2"/>
    <property type="match status" value="1"/>
</dbReference>
<keyword evidence="3 5" id="KW-0807">Transducer</keyword>
<dbReference type="Proteomes" id="UP000233491">
    <property type="component" value="Unassembled WGS sequence"/>
</dbReference>
<dbReference type="GO" id="GO:0004888">
    <property type="term" value="F:transmembrane signaling receptor activity"/>
    <property type="evidence" value="ECO:0007669"/>
    <property type="project" value="InterPro"/>
</dbReference>
<comment type="subcellular location">
    <subcellularLocation>
        <location evidence="1">Cell inner membrane</location>
        <topology evidence="1">Multi-pass membrane protein</topology>
    </subcellularLocation>
</comment>
<dbReference type="SMART" id="SM00283">
    <property type="entry name" value="MA"/>
    <property type="match status" value="1"/>
</dbReference>
<accession>A0A1I4UPS3</accession>
<dbReference type="Gene3D" id="1.10.287.950">
    <property type="entry name" value="Methyl-accepting chemotaxis protein"/>
    <property type="match status" value="1"/>
</dbReference>
<dbReference type="PANTHER" id="PTHR32089:SF112">
    <property type="entry name" value="LYSOZYME-LIKE PROTEIN-RELATED"/>
    <property type="match status" value="1"/>
</dbReference>
<protein>
    <submittedName>
        <fullName evidence="9">Methyl-accepting chemotaxis protein</fullName>
    </submittedName>
</protein>
<feature type="transmembrane region" description="Helical" evidence="6">
    <location>
        <begin position="12"/>
        <end position="32"/>
    </location>
</feature>
<evidence type="ECO:0000256" key="4">
    <source>
        <dbReference type="ARBA" id="ARBA00029447"/>
    </source>
</evidence>